<dbReference type="EnsemblPlants" id="Pp3c23_350V3.2">
    <property type="protein sequence ID" value="Pp3c23_350V3.2"/>
    <property type="gene ID" value="Pp3c23_350"/>
</dbReference>
<keyword evidence="3" id="KW-1185">Reference proteome</keyword>
<reference evidence="2 3" key="2">
    <citation type="journal article" date="2018" name="Plant J.">
        <title>The Physcomitrella patens chromosome-scale assembly reveals moss genome structure and evolution.</title>
        <authorList>
            <person name="Lang D."/>
            <person name="Ullrich K.K."/>
            <person name="Murat F."/>
            <person name="Fuchs J."/>
            <person name="Jenkins J."/>
            <person name="Haas F.B."/>
            <person name="Piednoel M."/>
            <person name="Gundlach H."/>
            <person name="Van Bel M."/>
            <person name="Meyberg R."/>
            <person name="Vives C."/>
            <person name="Morata J."/>
            <person name="Symeonidi A."/>
            <person name="Hiss M."/>
            <person name="Muchero W."/>
            <person name="Kamisugi Y."/>
            <person name="Saleh O."/>
            <person name="Blanc G."/>
            <person name="Decker E.L."/>
            <person name="van Gessel N."/>
            <person name="Grimwood J."/>
            <person name="Hayes R.D."/>
            <person name="Graham S.W."/>
            <person name="Gunter L.E."/>
            <person name="McDaniel S.F."/>
            <person name="Hoernstein S.N.W."/>
            <person name="Larsson A."/>
            <person name="Li F.W."/>
            <person name="Perroud P.F."/>
            <person name="Phillips J."/>
            <person name="Ranjan P."/>
            <person name="Rokshar D.S."/>
            <person name="Rothfels C.J."/>
            <person name="Schneider L."/>
            <person name="Shu S."/>
            <person name="Stevenson D.W."/>
            <person name="Thummler F."/>
            <person name="Tillich M."/>
            <person name="Villarreal Aguilar J.C."/>
            <person name="Widiez T."/>
            <person name="Wong G.K."/>
            <person name="Wymore A."/>
            <person name="Zhang Y."/>
            <person name="Zimmer A.D."/>
            <person name="Quatrano R.S."/>
            <person name="Mayer K.F.X."/>
            <person name="Goodstein D."/>
            <person name="Casacuberta J.M."/>
            <person name="Vandepoele K."/>
            <person name="Reski R."/>
            <person name="Cuming A.C."/>
            <person name="Tuskan G.A."/>
            <person name="Maumus F."/>
            <person name="Salse J."/>
            <person name="Schmutz J."/>
            <person name="Rensing S.A."/>
        </authorList>
    </citation>
    <scope>NUCLEOTIDE SEQUENCE [LARGE SCALE GENOMIC DNA]</scope>
    <source>
        <strain evidence="2 3">cv. Gransden 2004</strain>
    </source>
</reference>
<evidence type="ECO:0008006" key="4">
    <source>
        <dbReference type="Google" id="ProtNLM"/>
    </source>
</evidence>
<dbReference type="InterPro" id="IPR008271">
    <property type="entry name" value="Ser/Thr_kinase_AS"/>
</dbReference>
<evidence type="ECO:0000313" key="3">
    <source>
        <dbReference type="Proteomes" id="UP000006727"/>
    </source>
</evidence>
<reference evidence="2 3" key="1">
    <citation type="journal article" date="2008" name="Science">
        <title>The Physcomitrella genome reveals evolutionary insights into the conquest of land by plants.</title>
        <authorList>
            <person name="Rensing S."/>
            <person name="Lang D."/>
            <person name="Zimmer A."/>
            <person name="Terry A."/>
            <person name="Salamov A."/>
            <person name="Shapiro H."/>
            <person name="Nishiyama T."/>
            <person name="Perroud P.-F."/>
            <person name="Lindquist E."/>
            <person name="Kamisugi Y."/>
            <person name="Tanahashi T."/>
            <person name="Sakakibara K."/>
            <person name="Fujita T."/>
            <person name="Oishi K."/>
            <person name="Shin-I T."/>
            <person name="Kuroki Y."/>
            <person name="Toyoda A."/>
            <person name="Suzuki Y."/>
            <person name="Hashimoto A."/>
            <person name="Yamaguchi K."/>
            <person name="Sugano A."/>
            <person name="Kohara Y."/>
            <person name="Fujiyama A."/>
            <person name="Anterola A."/>
            <person name="Aoki S."/>
            <person name="Ashton N."/>
            <person name="Barbazuk W.B."/>
            <person name="Barker E."/>
            <person name="Bennetzen J."/>
            <person name="Bezanilla M."/>
            <person name="Blankenship R."/>
            <person name="Cho S.H."/>
            <person name="Dutcher S."/>
            <person name="Estelle M."/>
            <person name="Fawcett J.A."/>
            <person name="Gundlach H."/>
            <person name="Hanada K."/>
            <person name="Heyl A."/>
            <person name="Hicks K.A."/>
            <person name="Hugh J."/>
            <person name="Lohr M."/>
            <person name="Mayer K."/>
            <person name="Melkozernov A."/>
            <person name="Murata T."/>
            <person name="Nelson D."/>
            <person name="Pils B."/>
            <person name="Prigge M."/>
            <person name="Reiss B."/>
            <person name="Renner T."/>
            <person name="Rombauts S."/>
            <person name="Rushton P."/>
            <person name="Sanderfoot A."/>
            <person name="Schween G."/>
            <person name="Shiu S.-H."/>
            <person name="Stueber K."/>
            <person name="Theodoulou F.L."/>
            <person name="Tu H."/>
            <person name="Van de Peer Y."/>
            <person name="Verrier P.J."/>
            <person name="Waters E."/>
            <person name="Wood A."/>
            <person name="Yang L."/>
            <person name="Cove D."/>
            <person name="Cuming A."/>
            <person name="Hasebe M."/>
            <person name="Lucas S."/>
            <person name="Mishler D.B."/>
            <person name="Reski R."/>
            <person name="Grigoriev I."/>
            <person name="Quatrano R.S."/>
            <person name="Boore J.L."/>
        </authorList>
    </citation>
    <scope>NUCLEOTIDE SEQUENCE [LARGE SCALE GENOMIC DNA]</scope>
    <source>
        <strain evidence="2 3">cv. Gransden 2004</strain>
    </source>
</reference>
<dbReference type="GO" id="GO:0005737">
    <property type="term" value="C:cytoplasm"/>
    <property type="evidence" value="ECO:0000318"/>
    <property type="project" value="GO_Central"/>
</dbReference>
<dbReference type="InterPro" id="IPR050235">
    <property type="entry name" value="CK1_Ser-Thr_kinase"/>
</dbReference>
<name>A0A7I4CGD4_PHYPA</name>
<proteinExistence type="inferred from homology"/>
<dbReference type="Gene3D" id="1.10.510.10">
    <property type="entry name" value="Transferase(Phosphotransferase) domain 1"/>
    <property type="match status" value="1"/>
</dbReference>
<dbReference type="SUPFAM" id="SSF56112">
    <property type="entry name" value="Protein kinase-like (PK-like)"/>
    <property type="match status" value="1"/>
</dbReference>
<protein>
    <recommendedName>
        <fullName evidence="4">Protein kinase domain-containing protein</fullName>
    </recommendedName>
</protein>
<dbReference type="Proteomes" id="UP000006727">
    <property type="component" value="Chromosome 23"/>
</dbReference>
<dbReference type="GO" id="GO:0005634">
    <property type="term" value="C:nucleus"/>
    <property type="evidence" value="ECO:0000318"/>
    <property type="project" value="GO_Central"/>
</dbReference>
<organism evidence="2 3">
    <name type="scientific">Physcomitrium patens</name>
    <name type="common">Spreading-leaved earth moss</name>
    <name type="synonym">Physcomitrella patens</name>
    <dbReference type="NCBI Taxonomy" id="3218"/>
    <lineage>
        <taxon>Eukaryota</taxon>
        <taxon>Viridiplantae</taxon>
        <taxon>Streptophyta</taxon>
        <taxon>Embryophyta</taxon>
        <taxon>Bryophyta</taxon>
        <taxon>Bryophytina</taxon>
        <taxon>Bryopsida</taxon>
        <taxon>Funariidae</taxon>
        <taxon>Funariales</taxon>
        <taxon>Funariaceae</taxon>
        <taxon>Physcomitrium</taxon>
    </lineage>
</organism>
<sequence length="234" mass="27131">MELEDLTTFWLNEHGFCFKPLHDSCFSFIAAVPKLGTLYNRINQSNDRNRVLEQSVLIHRPLRSSSKFEHRSDKHNNHGPPYEWQVYNTLGGSHGVGRVYYKGRQGDYYVMVMDMLGPSLWDVSNSSRYAHGDVKPENFLLGQPNTFEEKKLFLVHLRLATQWRDDTTGQHVEYDQRPDVFHRTVCYASVHAHMRTTGSRKDDLGSLAYTLVFLLYGSLLRQGYQVLINFIANI</sequence>
<dbReference type="FunFam" id="1.10.510.10:FF:002185">
    <property type="match status" value="1"/>
</dbReference>
<reference evidence="2" key="3">
    <citation type="submission" date="2020-12" db="UniProtKB">
        <authorList>
            <consortium name="EnsemblPlants"/>
        </authorList>
    </citation>
    <scope>IDENTIFICATION</scope>
</reference>
<evidence type="ECO:0000313" key="2">
    <source>
        <dbReference type="EnsemblPlants" id="Pp3c23_350V3.2"/>
    </source>
</evidence>
<evidence type="ECO:0000256" key="1">
    <source>
        <dbReference type="ARBA" id="ARBA00005926"/>
    </source>
</evidence>
<dbReference type="EMBL" id="ABEU02000023">
    <property type="status" value="NOT_ANNOTATED_CDS"/>
    <property type="molecule type" value="Genomic_DNA"/>
</dbReference>
<dbReference type="InParanoid" id="A0A7I4CGD4"/>
<dbReference type="Gramene" id="Pp3c23_350V3.2">
    <property type="protein sequence ID" value="Pp3c23_350V3.2"/>
    <property type="gene ID" value="Pp3c23_350"/>
</dbReference>
<dbReference type="GO" id="GO:0004674">
    <property type="term" value="F:protein serine/threonine kinase activity"/>
    <property type="evidence" value="ECO:0000318"/>
    <property type="project" value="GO_Central"/>
</dbReference>
<accession>A0A7I4CGD4</accession>
<dbReference type="GO" id="GO:0006897">
    <property type="term" value="P:endocytosis"/>
    <property type="evidence" value="ECO:0000318"/>
    <property type="project" value="GO_Central"/>
</dbReference>
<dbReference type="InterPro" id="IPR011009">
    <property type="entry name" value="Kinase-like_dom_sf"/>
</dbReference>
<dbReference type="GO" id="GO:0007165">
    <property type="term" value="P:signal transduction"/>
    <property type="evidence" value="ECO:0000318"/>
    <property type="project" value="GO_Central"/>
</dbReference>
<dbReference type="PANTHER" id="PTHR11909">
    <property type="entry name" value="CASEIN KINASE-RELATED"/>
    <property type="match status" value="1"/>
</dbReference>
<dbReference type="PROSITE" id="PS00108">
    <property type="entry name" value="PROTEIN_KINASE_ST"/>
    <property type="match status" value="1"/>
</dbReference>
<comment type="similarity">
    <text evidence="1">Belongs to the protein kinase superfamily. CK1 Ser/Thr protein kinase family. Casein kinase I subfamily.</text>
</comment>
<dbReference type="AlphaFoldDB" id="A0A7I4CGD4"/>
<dbReference type="Gene3D" id="3.30.200.20">
    <property type="entry name" value="Phosphorylase Kinase, domain 1"/>
    <property type="match status" value="1"/>
</dbReference>